<evidence type="ECO:0000256" key="3">
    <source>
        <dbReference type="PROSITE-ProRule" id="PRU00182"/>
    </source>
</evidence>
<keyword evidence="3" id="KW-0694">RNA-binding</keyword>
<dbReference type="GO" id="GO:0120159">
    <property type="term" value="F:rRNA pseudouridine synthase activity"/>
    <property type="evidence" value="ECO:0007669"/>
    <property type="project" value="UniProtKB-ARBA"/>
</dbReference>
<organism evidence="8">
    <name type="scientific">Wolinella succinogenes (strain ATCC 29543 / DSM 1740 / CCUG 13145 / JCM 31913 / LMG 7466 / NCTC 11488 / FDC 602W)</name>
    <name type="common">Vibrio succinogenes</name>
    <dbReference type="NCBI Taxonomy" id="273121"/>
    <lineage>
        <taxon>Bacteria</taxon>
        <taxon>Pseudomonadati</taxon>
        <taxon>Campylobacterota</taxon>
        <taxon>Epsilonproteobacteria</taxon>
        <taxon>Campylobacterales</taxon>
        <taxon>Helicobacteraceae</taxon>
        <taxon>Wolinella</taxon>
    </lineage>
</organism>
<dbReference type="PROSITE" id="PS01149">
    <property type="entry name" value="PSI_RSU"/>
    <property type="match status" value="1"/>
</dbReference>
<comment type="similarity">
    <text evidence="1 4">Belongs to the pseudouridine synthase RsuA family.</text>
</comment>
<evidence type="ECO:0000256" key="1">
    <source>
        <dbReference type="ARBA" id="ARBA00008348"/>
    </source>
</evidence>
<dbReference type="Gene3D" id="3.30.70.580">
    <property type="entry name" value="Pseudouridine synthase I, catalytic domain, N-terminal subdomain"/>
    <property type="match status" value="1"/>
</dbReference>
<evidence type="ECO:0000313" key="7">
    <source>
        <dbReference type="EMBL" id="CAE10982.1"/>
    </source>
</evidence>
<dbReference type="GO" id="GO:0003723">
    <property type="term" value="F:RNA binding"/>
    <property type="evidence" value="ECO:0007669"/>
    <property type="project" value="UniProtKB-KW"/>
</dbReference>
<dbReference type="InterPro" id="IPR042092">
    <property type="entry name" value="PsdUridine_s_RsuA/RluB/E/F_cat"/>
</dbReference>
<dbReference type="EMBL" id="BX571662">
    <property type="protein sequence ID" value="CAE10982.1"/>
    <property type="molecule type" value="Genomic_DNA"/>
</dbReference>
<dbReference type="Proteomes" id="UP000000422">
    <property type="component" value="Chromosome"/>
</dbReference>
<dbReference type="NCBIfam" id="TIGR00093">
    <property type="entry name" value="pseudouridine synthase"/>
    <property type="match status" value="1"/>
</dbReference>
<evidence type="ECO:0000256" key="5">
    <source>
        <dbReference type="SAM" id="MobiDB-lite"/>
    </source>
</evidence>
<dbReference type="eggNOG" id="COG1187">
    <property type="taxonomic scope" value="Bacteria"/>
</dbReference>
<dbReference type="InterPro" id="IPR018496">
    <property type="entry name" value="PsdUridine_synth_RsuA/RluB_CS"/>
</dbReference>
<dbReference type="PANTHER" id="PTHR47683">
    <property type="entry name" value="PSEUDOURIDINE SYNTHASE FAMILY PROTEIN-RELATED"/>
    <property type="match status" value="1"/>
</dbReference>
<dbReference type="EC" id="5.4.99.-" evidence="4"/>
<dbReference type="SMART" id="SM00363">
    <property type="entry name" value="S4"/>
    <property type="match status" value="1"/>
</dbReference>
<dbReference type="InterPro" id="IPR000748">
    <property type="entry name" value="PsdUridine_synth_RsuA/RluB/E/F"/>
</dbReference>
<evidence type="ECO:0000259" key="6">
    <source>
        <dbReference type="SMART" id="SM00363"/>
    </source>
</evidence>
<sequence>MGRIDPKEPTMRLNQYISHHSKYSRREADELIKAGRVNIEKRKIENLATQVKEDERVFIDGKFLKEKSEENYTVIVYHKPKGELVTKSDDRGRKTIYDSLPSGFKHFIPVGRLDFASEGLLLLTDSPKVAKALMESELERVYHLKIDKRVSPEMIKAMEEGLVLEDASAGGHEKSEIKSMSFSPFAGFEVAKDSPTHSKIKVAIKEGKNRELRRFFAHFGAKVLDLKRVSYGWVSLNALPDGKNRYLNRSEYNKLHAFMKELQKSEEKEKKPRKASYRSATKSDSARAPRKKG</sequence>
<dbReference type="InterPro" id="IPR020103">
    <property type="entry name" value="PsdUridine_synth_cat_dom_sf"/>
</dbReference>
<keyword evidence="8" id="KW-1185">Reference proteome</keyword>
<dbReference type="InterPro" id="IPR006145">
    <property type="entry name" value="PsdUridine_synth_RsuA/RluA"/>
</dbReference>
<dbReference type="Gene3D" id="3.10.290.10">
    <property type="entry name" value="RNA-binding S4 domain"/>
    <property type="match status" value="1"/>
</dbReference>
<evidence type="ECO:0000313" key="8">
    <source>
        <dbReference type="Proteomes" id="UP000000422"/>
    </source>
</evidence>
<dbReference type="HOGENOM" id="CLU_024979_1_2_7"/>
<reference evidence="7 8" key="1">
    <citation type="journal article" date="2003" name="Proc. Natl. Acad. Sci. U.S.A.">
        <title>Complete genome sequence and analysis of Wolinella succinogenes.</title>
        <authorList>
            <person name="Baar C."/>
            <person name="Eppinger M."/>
            <person name="Raddatz G."/>
            <person name="Simon JM."/>
            <person name="Lanz C."/>
            <person name="Klimmek O."/>
            <person name="Nandakumar R."/>
            <person name="Gross R."/>
            <person name="Rosinus A."/>
            <person name="Keller H."/>
            <person name="Jagtap P."/>
            <person name="Linke B."/>
            <person name="Meyer F."/>
            <person name="Lederer H."/>
            <person name="Schuster S.C."/>
        </authorList>
    </citation>
    <scope>NUCLEOTIDE SEQUENCE [LARGE SCALE GENOMIC DNA]</scope>
    <source>
        <strain evidence="8">ATCC 29543 / DSM 1740 / CCUG 13145 / JCM 31913 / LMG 7466 / NCTC 11488 / FDC 602W</strain>
    </source>
</reference>
<dbReference type="Pfam" id="PF00849">
    <property type="entry name" value="PseudoU_synth_2"/>
    <property type="match status" value="1"/>
</dbReference>
<dbReference type="STRING" id="273121.WS1979"/>
<evidence type="ECO:0000256" key="2">
    <source>
        <dbReference type="ARBA" id="ARBA00023235"/>
    </source>
</evidence>
<dbReference type="InterPro" id="IPR002942">
    <property type="entry name" value="S4_RNA-bd"/>
</dbReference>
<dbReference type="Gene3D" id="3.30.70.1560">
    <property type="entry name" value="Alpha-L RNA-binding motif"/>
    <property type="match status" value="1"/>
</dbReference>
<dbReference type="PANTHER" id="PTHR47683:SF2">
    <property type="entry name" value="RNA-BINDING S4 DOMAIN-CONTAINING PROTEIN"/>
    <property type="match status" value="1"/>
</dbReference>
<dbReference type="InterPro" id="IPR036986">
    <property type="entry name" value="S4_RNA-bd_sf"/>
</dbReference>
<protein>
    <recommendedName>
        <fullName evidence="4">Pseudouridine synthase</fullName>
        <ecNumber evidence="4">5.4.99.-</ecNumber>
    </recommendedName>
</protein>
<dbReference type="InterPro" id="IPR050343">
    <property type="entry name" value="RsuA_PseudoU_synthase"/>
</dbReference>
<keyword evidence="2 4" id="KW-0413">Isomerase</keyword>
<feature type="region of interest" description="Disordered" evidence="5">
    <location>
        <begin position="263"/>
        <end position="293"/>
    </location>
</feature>
<dbReference type="SUPFAM" id="SSF55174">
    <property type="entry name" value="Alpha-L RNA-binding motif"/>
    <property type="match status" value="1"/>
</dbReference>
<gene>
    <name evidence="7" type="ordered locus">WS1979</name>
</gene>
<proteinExistence type="inferred from homology"/>
<dbReference type="SUPFAM" id="SSF55120">
    <property type="entry name" value="Pseudouridine synthase"/>
    <property type="match status" value="1"/>
</dbReference>
<feature type="domain" description="RNA-binding S4" evidence="6">
    <location>
        <begin position="11"/>
        <end position="69"/>
    </location>
</feature>
<accession>Q7M7Z8</accession>
<dbReference type="InterPro" id="IPR020094">
    <property type="entry name" value="TruA/RsuA/RluB/E/F_N"/>
</dbReference>
<dbReference type="CDD" id="cd00165">
    <property type="entry name" value="S4"/>
    <property type="match status" value="1"/>
</dbReference>
<dbReference type="Pfam" id="PF01479">
    <property type="entry name" value="S4"/>
    <property type="match status" value="1"/>
</dbReference>
<evidence type="ECO:0000256" key="4">
    <source>
        <dbReference type="RuleBase" id="RU003887"/>
    </source>
</evidence>
<dbReference type="PROSITE" id="PS50889">
    <property type="entry name" value="S4"/>
    <property type="match status" value="1"/>
</dbReference>
<name>Q7M7Z8_WOLSU</name>
<dbReference type="KEGG" id="wsu:WS1979"/>
<dbReference type="AlphaFoldDB" id="Q7M7Z8"/>
<dbReference type="GO" id="GO:0000455">
    <property type="term" value="P:enzyme-directed rRNA pseudouridine synthesis"/>
    <property type="evidence" value="ECO:0007669"/>
    <property type="project" value="UniProtKB-ARBA"/>
</dbReference>